<sequence>MIPLVFSDRFELGVKINSTSVFPHGKPLICGSEKGRRNKKKQISKRKRKSRNAEVVKEKIEAKSIVWKNRKVHAIRRSPLSSFYCFFSFSKIQKKSRGPFVVEKNFSGPLQKHL</sequence>
<reference evidence="2 3" key="1">
    <citation type="submission" date="2021-06" db="EMBL/GenBank/DDBJ databases">
        <title>Caerostris darwini draft genome.</title>
        <authorList>
            <person name="Kono N."/>
            <person name="Arakawa K."/>
        </authorList>
    </citation>
    <scope>NUCLEOTIDE SEQUENCE [LARGE SCALE GENOMIC DNA]</scope>
</reference>
<protein>
    <submittedName>
        <fullName evidence="2">Uncharacterized protein</fullName>
    </submittedName>
</protein>
<keyword evidence="3" id="KW-1185">Reference proteome</keyword>
<organism evidence="2 3">
    <name type="scientific">Caerostris darwini</name>
    <dbReference type="NCBI Taxonomy" id="1538125"/>
    <lineage>
        <taxon>Eukaryota</taxon>
        <taxon>Metazoa</taxon>
        <taxon>Ecdysozoa</taxon>
        <taxon>Arthropoda</taxon>
        <taxon>Chelicerata</taxon>
        <taxon>Arachnida</taxon>
        <taxon>Araneae</taxon>
        <taxon>Araneomorphae</taxon>
        <taxon>Entelegynae</taxon>
        <taxon>Araneoidea</taxon>
        <taxon>Araneidae</taxon>
        <taxon>Caerostris</taxon>
    </lineage>
</organism>
<proteinExistence type="predicted"/>
<evidence type="ECO:0000313" key="2">
    <source>
        <dbReference type="EMBL" id="GIY29183.1"/>
    </source>
</evidence>
<evidence type="ECO:0000256" key="1">
    <source>
        <dbReference type="SAM" id="MobiDB-lite"/>
    </source>
</evidence>
<name>A0AAV4S3V8_9ARAC</name>
<comment type="caution">
    <text evidence="2">The sequence shown here is derived from an EMBL/GenBank/DDBJ whole genome shotgun (WGS) entry which is preliminary data.</text>
</comment>
<gene>
    <name evidence="2" type="ORF">CDAR_588221</name>
</gene>
<dbReference type="EMBL" id="BPLQ01007287">
    <property type="protein sequence ID" value="GIY29183.1"/>
    <property type="molecule type" value="Genomic_DNA"/>
</dbReference>
<evidence type="ECO:0000313" key="3">
    <source>
        <dbReference type="Proteomes" id="UP001054837"/>
    </source>
</evidence>
<dbReference type="AlphaFoldDB" id="A0AAV4S3V8"/>
<accession>A0AAV4S3V8</accession>
<dbReference type="Proteomes" id="UP001054837">
    <property type="component" value="Unassembled WGS sequence"/>
</dbReference>
<feature type="compositionally biased region" description="Basic residues" evidence="1">
    <location>
        <begin position="36"/>
        <end position="50"/>
    </location>
</feature>
<feature type="region of interest" description="Disordered" evidence="1">
    <location>
        <begin position="30"/>
        <end position="54"/>
    </location>
</feature>